<accession>A0A0A0IYA2</accession>
<evidence type="ECO:0000313" key="1">
    <source>
        <dbReference type="EMBL" id="KGN29778.1"/>
    </source>
</evidence>
<dbReference type="STRING" id="1385520.N802_11385"/>
<gene>
    <name evidence="1" type="ORF">N802_11385</name>
</gene>
<dbReference type="Gene3D" id="3.30.870.10">
    <property type="entry name" value="Endonuclease Chain A"/>
    <property type="match status" value="1"/>
</dbReference>
<dbReference type="CDD" id="cd09176">
    <property type="entry name" value="PLDc_unchar6"/>
    <property type="match status" value="1"/>
</dbReference>
<dbReference type="OrthoDB" id="369674at2"/>
<dbReference type="AlphaFoldDB" id="A0A0A0IYA2"/>
<comment type="caution">
    <text evidence="1">The sequence shown here is derived from an EMBL/GenBank/DDBJ whole genome shotgun (WGS) entry which is preliminary data.</text>
</comment>
<dbReference type="eggNOG" id="ENOG502Z9PB">
    <property type="taxonomic scope" value="Bacteria"/>
</dbReference>
<keyword evidence="2" id="KW-1185">Reference proteome</keyword>
<protein>
    <recommendedName>
        <fullName evidence="3">PLD phosphodiesterase domain-containing protein</fullName>
    </recommendedName>
</protein>
<dbReference type="Proteomes" id="UP000030002">
    <property type="component" value="Unassembled WGS sequence"/>
</dbReference>
<evidence type="ECO:0000313" key="2">
    <source>
        <dbReference type="Proteomes" id="UP000030002"/>
    </source>
</evidence>
<dbReference type="EMBL" id="AVPJ01000029">
    <property type="protein sequence ID" value="KGN29778.1"/>
    <property type="molecule type" value="Genomic_DNA"/>
</dbReference>
<sequence length="620" mass="66518">MLPPDSRAVLLDHLRPSAGYSLGGAIATTFTLSLPAAVIPPLAFSAFTGTGSPGQDPISQLEAVRSAANRIDVFCQAGNIAMPAKAADLFAFVEPMVHGVRRPPNGLFHPKIWFIRYDPNQGGSSQYRLLVLTRNLTHDRTWDVVVRLDSAAVEKRVQRENAPLAALLSSLPERAVTPMASARATRVSALADEARRISWEHPESIGSLDFHYLAEGRGLDLSGHRHLVISPFLNDAGLRAATRHSRDITVLSRVEELEQLEVGTAGDITAYVLDEMAGIDSGEGVEEATHAQNDGAEVAPAAGAGSLLNGLHAKVYVVEPDARQRPRLLIGSANATDAAFGSNVEFMVEFRGARKDFGIDRFVGPEGSLAEIIREYQVTGGQAPDPAEEEQFALENALRSIAEIHHVITVTKGATATAEAKPAFSLMVATDRAYSTPSDWKVTVGLLTRPGLGRMVESSTPLAEKFEGVEKADITPFLCVSLTAPSGLSASTVLVGELHNDPEDRLDVVLARQIDTPEKFLRFLYLLLSLGNLHWLAQLEAGSDSDAAKSGPLLGSGRGPGILELVLQGIATNPSALDDLDGLVRRLTATEEGRHLLPEGFEQLWSAVSDARADMKRTRS</sequence>
<dbReference type="RefSeq" id="WP_035919391.1">
    <property type="nucleotide sequence ID" value="NZ_AVPJ01000029.1"/>
</dbReference>
<dbReference type="InterPro" id="IPR059166">
    <property type="entry name" value="PLD-like_cat"/>
</dbReference>
<name>A0A0A0IYA2_9MICO</name>
<evidence type="ECO:0008006" key="3">
    <source>
        <dbReference type="Google" id="ProtNLM"/>
    </source>
</evidence>
<organism evidence="1 2">
    <name type="scientific">Knoellia sinensis KCTC 19936</name>
    <dbReference type="NCBI Taxonomy" id="1385520"/>
    <lineage>
        <taxon>Bacteria</taxon>
        <taxon>Bacillati</taxon>
        <taxon>Actinomycetota</taxon>
        <taxon>Actinomycetes</taxon>
        <taxon>Micrococcales</taxon>
        <taxon>Intrasporangiaceae</taxon>
        <taxon>Knoellia</taxon>
    </lineage>
</organism>
<proteinExistence type="predicted"/>
<reference evidence="1 2" key="1">
    <citation type="submission" date="2013-08" db="EMBL/GenBank/DDBJ databases">
        <title>The genome sequence of Knoellia sinensis.</title>
        <authorList>
            <person name="Zhu W."/>
            <person name="Wang G."/>
        </authorList>
    </citation>
    <scope>NUCLEOTIDE SEQUENCE [LARGE SCALE GENOMIC DNA]</scope>
    <source>
        <strain evidence="1 2">KCTC 19936</strain>
    </source>
</reference>